<dbReference type="AlphaFoldDB" id="A0A2A9PUN7"/>
<reference evidence="10 11" key="1">
    <citation type="journal article" date="2015" name="BMC Genomics">
        <title>Gene expression during zombie ant biting behavior reflects the complexity underlying fungal parasitic behavioral manipulation.</title>
        <authorList>
            <person name="de Bekker C."/>
            <person name="Ohm R.A."/>
            <person name="Loreto R.G."/>
            <person name="Sebastian A."/>
            <person name="Albert I."/>
            <person name="Merrow M."/>
            <person name="Brachmann A."/>
            <person name="Hughes D.P."/>
        </authorList>
    </citation>
    <scope>NUCLEOTIDE SEQUENCE [LARGE SCALE GENOMIC DNA]</scope>
    <source>
        <strain evidence="10 11">SC16a</strain>
    </source>
</reference>
<accession>A0A2A9PUN7</accession>
<keyword evidence="11" id="KW-1185">Reference proteome</keyword>
<evidence type="ECO:0000256" key="8">
    <source>
        <dbReference type="SAM" id="MobiDB-lite"/>
    </source>
</evidence>
<gene>
    <name evidence="10" type="ORF">XA68_14928</name>
</gene>
<dbReference type="PROSITE" id="PS50846">
    <property type="entry name" value="HMA_2"/>
    <property type="match status" value="1"/>
</dbReference>
<evidence type="ECO:0000256" key="2">
    <source>
        <dbReference type="ARBA" id="ARBA00004496"/>
    </source>
</evidence>
<dbReference type="Proteomes" id="UP000037136">
    <property type="component" value="Unassembled WGS sequence"/>
</dbReference>
<evidence type="ECO:0000256" key="7">
    <source>
        <dbReference type="ARBA" id="ARBA00023157"/>
    </source>
</evidence>
<dbReference type="GO" id="GO:0005737">
    <property type="term" value="C:cytoplasm"/>
    <property type="evidence" value="ECO:0007669"/>
    <property type="project" value="UniProtKB-SubCell"/>
</dbReference>
<dbReference type="STRING" id="268505.A0A2A9PUN7"/>
<dbReference type="FunFam" id="3.30.70.100:FF:000038">
    <property type="entry name" value="Superoxide dismutase 1 copper chaperone"/>
    <property type="match status" value="1"/>
</dbReference>
<evidence type="ECO:0000313" key="11">
    <source>
        <dbReference type="Proteomes" id="UP000037136"/>
    </source>
</evidence>
<dbReference type="OrthoDB" id="666972at2759"/>
<feature type="domain" description="HMA" evidence="9">
    <location>
        <begin position="6"/>
        <end position="69"/>
    </location>
</feature>
<evidence type="ECO:0000256" key="3">
    <source>
        <dbReference type="ARBA" id="ARBA00010636"/>
    </source>
</evidence>
<evidence type="ECO:0000313" key="10">
    <source>
        <dbReference type="EMBL" id="PFH63276.1"/>
    </source>
</evidence>
<proteinExistence type="inferred from homology"/>
<keyword evidence="7" id="KW-1015">Disulfide bond</keyword>
<keyword evidence="6" id="KW-0479">Metal-binding</keyword>
<dbReference type="SUPFAM" id="SSF55008">
    <property type="entry name" value="HMA, heavy metal-associated domain"/>
    <property type="match status" value="1"/>
</dbReference>
<sequence>MTLSTSFQAVFAVPLSCDDCIKSVSSQLYRLDGVSEVHGNLRDQVISVQGSAAPSAIVEAIQATGRDAILRGSGASNDKCGENTSRRDGARAGARQVSSLGP</sequence>
<organism evidence="10 11">
    <name type="scientific">Ophiocordyceps unilateralis</name>
    <name type="common">Zombie-ant fungus</name>
    <name type="synonym">Torrubia unilateralis</name>
    <dbReference type="NCBI Taxonomy" id="268505"/>
    <lineage>
        <taxon>Eukaryota</taxon>
        <taxon>Fungi</taxon>
        <taxon>Dikarya</taxon>
        <taxon>Ascomycota</taxon>
        <taxon>Pezizomycotina</taxon>
        <taxon>Sordariomycetes</taxon>
        <taxon>Hypocreomycetidae</taxon>
        <taxon>Hypocreales</taxon>
        <taxon>Ophiocordycipitaceae</taxon>
        <taxon>Ophiocordyceps</taxon>
    </lineage>
</organism>
<evidence type="ECO:0000256" key="1">
    <source>
        <dbReference type="ARBA" id="ARBA00001973"/>
    </source>
</evidence>
<dbReference type="InterPro" id="IPR006121">
    <property type="entry name" value="HMA_dom"/>
</dbReference>
<evidence type="ECO:0000256" key="6">
    <source>
        <dbReference type="ARBA" id="ARBA00022723"/>
    </source>
</evidence>
<keyword evidence="5" id="KW-0963">Cytoplasm</keyword>
<comment type="subcellular location">
    <subcellularLocation>
        <location evidence="2">Cytoplasm</location>
    </subcellularLocation>
</comment>
<evidence type="ECO:0000259" key="9">
    <source>
        <dbReference type="PROSITE" id="PS50846"/>
    </source>
</evidence>
<feature type="compositionally biased region" description="Basic and acidic residues" evidence="8">
    <location>
        <begin position="79"/>
        <end position="90"/>
    </location>
</feature>
<protein>
    <recommendedName>
        <fullName evidence="4">Superoxide dismutase 1 copper chaperone</fullName>
    </recommendedName>
</protein>
<dbReference type="EMBL" id="LAZP02000004">
    <property type="protein sequence ID" value="PFH63276.1"/>
    <property type="molecule type" value="Genomic_DNA"/>
</dbReference>
<comment type="caution">
    <text evidence="10">The sequence shown here is derived from an EMBL/GenBank/DDBJ whole genome shotgun (WGS) entry which is preliminary data.</text>
</comment>
<dbReference type="GO" id="GO:0046872">
    <property type="term" value="F:metal ion binding"/>
    <property type="evidence" value="ECO:0007669"/>
    <property type="project" value="UniProtKB-KW"/>
</dbReference>
<dbReference type="InterPro" id="IPR036163">
    <property type="entry name" value="HMA_dom_sf"/>
</dbReference>
<dbReference type="Gene3D" id="3.30.70.100">
    <property type="match status" value="1"/>
</dbReference>
<dbReference type="Pfam" id="PF00403">
    <property type="entry name" value="HMA"/>
    <property type="match status" value="1"/>
</dbReference>
<evidence type="ECO:0000256" key="4">
    <source>
        <dbReference type="ARBA" id="ARBA00016103"/>
    </source>
</evidence>
<name>A0A2A9PUN7_OPHUN</name>
<comment type="similarity">
    <text evidence="3">Belongs to the CCS1 family.</text>
</comment>
<dbReference type="CDD" id="cd00371">
    <property type="entry name" value="HMA"/>
    <property type="match status" value="1"/>
</dbReference>
<comment type="cofactor">
    <cofactor evidence="1">
        <name>Cu(2+)</name>
        <dbReference type="ChEBI" id="CHEBI:29036"/>
    </cofactor>
</comment>
<feature type="region of interest" description="Disordered" evidence="8">
    <location>
        <begin position="71"/>
        <end position="102"/>
    </location>
</feature>
<evidence type="ECO:0000256" key="5">
    <source>
        <dbReference type="ARBA" id="ARBA00022490"/>
    </source>
</evidence>
<reference evidence="10 11" key="2">
    <citation type="journal article" date="2017" name="Sci. Rep.">
        <title>Ant-infecting Ophiocordyceps genomes reveal a high diversity of potential behavioral manipulation genes and a possible major role for enterotoxins.</title>
        <authorList>
            <person name="de Bekker C."/>
            <person name="Ohm R.A."/>
            <person name="Evans H.C."/>
            <person name="Brachmann A."/>
            <person name="Hughes D.P."/>
        </authorList>
    </citation>
    <scope>NUCLEOTIDE SEQUENCE [LARGE SCALE GENOMIC DNA]</scope>
    <source>
        <strain evidence="10 11">SC16a</strain>
    </source>
</reference>